<dbReference type="AlphaFoldDB" id="A0A3A3GT50"/>
<reference evidence="10 11" key="1">
    <citation type="submission" date="2018-09" db="EMBL/GenBank/DDBJ databases">
        <title>Paenibacillus SK2017-BO5.</title>
        <authorList>
            <person name="Piskunova J.V."/>
            <person name="Dubiley S.A."/>
            <person name="Severinov K.V."/>
        </authorList>
    </citation>
    <scope>NUCLEOTIDE SEQUENCE [LARGE SCALE GENOMIC DNA]</scope>
    <source>
        <strain evidence="10 11">BO5</strain>
    </source>
</reference>
<dbReference type="OrthoDB" id="9802601at2"/>
<dbReference type="InterPro" id="IPR051446">
    <property type="entry name" value="HTH_trans_reg/aminotransferase"/>
</dbReference>
<evidence type="ECO:0000256" key="8">
    <source>
        <dbReference type="ARBA" id="ARBA00023163"/>
    </source>
</evidence>
<evidence type="ECO:0000256" key="1">
    <source>
        <dbReference type="ARBA" id="ARBA00001933"/>
    </source>
</evidence>
<accession>A0A3A3GT50</accession>
<dbReference type="GO" id="GO:0003700">
    <property type="term" value="F:DNA-binding transcription factor activity"/>
    <property type="evidence" value="ECO:0007669"/>
    <property type="project" value="InterPro"/>
</dbReference>
<evidence type="ECO:0000256" key="2">
    <source>
        <dbReference type="ARBA" id="ARBA00005384"/>
    </source>
</evidence>
<dbReference type="FunFam" id="3.40.640.10:FF:000023">
    <property type="entry name" value="Transcriptional regulator, GntR family"/>
    <property type="match status" value="1"/>
</dbReference>
<dbReference type="FunFam" id="1.10.10.10:FF:000079">
    <property type="entry name" value="GntR family transcriptional regulator"/>
    <property type="match status" value="1"/>
</dbReference>
<dbReference type="Pfam" id="PF00392">
    <property type="entry name" value="GntR"/>
    <property type="match status" value="1"/>
</dbReference>
<sequence length="479" mass="53509">MWQPDRSSKQPLYQQIAAYIEQRISYGEFPPGSLLPSERKFAEQISVNRSTVVQAYEELRASGMIESMVGSGTRVSKSRWGAAQKHTPDWLQYVEDGTAMHRPESCLRLIRQELDSGRPLIDFASGELSPDLSPNEAIRLLLSEHALHEDLGYDHPQGYVPLRQALASYLKQYRGIRATESSILVTSGSHQSLYLITKRLLNPGDAVAIEDPSYYYSLPMFHTAGLRLFRLPVDEKGVCPEGILSLHREHQIRMIFVNPNYHNPTGRVLDPARRERLLEICGHLGIPVVEDDPFSLTSFADNPPPSLKANDAGSTVLYIGSLSKTVASGLRIGWMVAPQSVVSRLTDEKQQVDFGLSVLPQRIAAELLASPHFEGHLLRLRKELSHKRNLLLDALQRELPGELSYTLPQGGLHLWCKMRRPVDDDRLLEESIRRGVVFVPGSVYGSEPGYVRFTFARPQSGEIGRGISLFAEALRTAGG</sequence>
<dbReference type="InterPro" id="IPR036388">
    <property type="entry name" value="WH-like_DNA-bd_sf"/>
</dbReference>
<dbReference type="CDD" id="cd00609">
    <property type="entry name" value="AAT_like"/>
    <property type="match status" value="1"/>
</dbReference>
<organism evidence="10 11">
    <name type="scientific">Paenibacillus thiaminolyticus</name>
    <name type="common">Bacillus thiaminolyticus</name>
    <dbReference type="NCBI Taxonomy" id="49283"/>
    <lineage>
        <taxon>Bacteria</taxon>
        <taxon>Bacillati</taxon>
        <taxon>Bacillota</taxon>
        <taxon>Bacilli</taxon>
        <taxon>Bacillales</taxon>
        <taxon>Paenibacillaceae</taxon>
        <taxon>Paenibacillus</taxon>
    </lineage>
</organism>
<evidence type="ECO:0000256" key="6">
    <source>
        <dbReference type="ARBA" id="ARBA00023015"/>
    </source>
</evidence>
<evidence type="ECO:0000256" key="5">
    <source>
        <dbReference type="ARBA" id="ARBA00022898"/>
    </source>
</evidence>
<dbReference type="GO" id="GO:0030170">
    <property type="term" value="F:pyridoxal phosphate binding"/>
    <property type="evidence" value="ECO:0007669"/>
    <property type="project" value="InterPro"/>
</dbReference>
<dbReference type="Gene3D" id="1.10.10.10">
    <property type="entry name" value="Winged helix-like DNA-binding domain superfamily/Winged helix DNA-binding domain"/>
    <property type="match status" value="1"/>
</dbReference>
<comment type="caution">
    <text evidence="10">The sequence shown here is derived from an EMBL/GenBank/DDBJ whole genome shotgun (WGS) entry which is preliminary data.</text>
</comment>
<dbReference type="PANTHER" id="PTHR46577">
    <property type="entry name" value="HTH-TYPE TRANSCRIPTIONAL REGULATORY PROTEIN GABR"/>
    <property type="match status" value="1"/>
</dbReference>
<keyword evidence="6" id="KW-0805">Transcription regulation</keyword>
<dbReference type="RefSeq" id="WP_119790279.1">
    <property type="nucleotide sequence ID" value="NZ_QYZD01000001.1"/>
</dbReference>
<dbReference type="SUPFAM" id="SSF46785">
    <property type="entry name" value="Winged helix' DNA-binding domain"/>
    <property type="match status" value="1"/>
</dbReference>
<dbReference type="InterPro" id="IPR036390">
    <property type="entry name" value="WH_DNA-bd_sf"/>
</dbReference>
<evidence type="ECO:0000256" key="7">
    <source>
        <dbReference type="ARBA" id="ARBA00023125"/>
    </source>
</evidence>
<feature type="domain" description="HTH gntR-type" evidence="9">
    <location>
        <begin position="10"/>
        <end position="78"/>
    </location>
</feature>
<protein>
    <submittedName>
        <fullName evidence="10">PLP-dependent aminotransferase family protein</fullName>
    </submittedName>
</protein>
<dbReference type="PRINTS" id="PR00035">
    <property type="entry name" value="HTHGNTR"/>
</dbReference>
<dbReference type="InterPro" id="IPR004839">
    <property type="entry name" value="Aminotransferase_I/II_large"/>
</dbReference>
<keyword evidence="7" id="KW-0238">DNA-binding</keyword>
<dbReference type="Proteomes" id="UP000266177">
    <property type="component" value="Unassembled WGS sequence"/>
</dbReference>
<gene>
    <name evidence="10" type="ORF">DQX05_01585</name>
</gene>
<dbReference type="InterPro" id="IPR015421">
    <property type="entry name" value="PyrdxlP-dep_Trfase_major"/>
</dbReference>
<dbReference type="GO" id="GO:0008483">
    <property type="term" value="F:transaminase activity"/>
    <property type="evidence" value="ECO:0007669"/>
    <property type="project" value="UniProtKB-KW"/>
</dbReference>
<dbReference type="PROSITE" id="PS50949">
    <property type="entry name" value="HTH_GNTR"/>
    <property type="match status" value="1"/>
</dbReference>
<dbReference type="Pfam" id="PF00155">
    <property type="entry name" value="Aminotran_1_2"/>
    <property type="match status" value="1"/>
</dbReference>
<dbReference type="CDD" id="cd07377">
    <property type="entry name" value="WHTH_GntR"/>
    <property type="match status" value="1"/>
</dbReference>
<proteinExistence type="inferred from homology"/>
<evidence type="ECO:0000256" key="3">
    <source>
        <dbReference type="ARBA" id="ARBA00022576"/>
    </source>
</evidence>
<keyword evidence="5" id="KW-0663">Pyridoxal phosphate</keyword>
<keyword evidence="8" id="KW-0804">Transcription</keyword>
<keyword evidence="3 10" id="KW-0032">Aminotransferase</keyword>
<evidence type="ECO:0000313" key="11">
    <source>
        <dbReference type="Proteomes" id="UP000266177"/>
    </source>
</evidence>
<name>A0A3A3GT50_PANTH</name>
<dbReference type="SMART" id="SM00345">
    <property type="entry name" value="HTH_GNTR"/>
    <property type="match status" value="1"/>
</dbReference>
<dbReference type="GO" id="GO:0003677">
    <property type="term" value="F:DNA binding"/>
    <property type="evidence" value="ECO:0007669"/>
    <property type="project" value="UniProtKB-KW"/>
</dbReference>
<dbReference type="PANTHER" id="PTHR46577:SF2">
    <property type="entry name" value="TRANSCRIPTIONAL REGULATORY PROTEIN"/>
    <property type="match status" value="1"/>
</dbReference>
<dbReference type="Gene3D" id="3.40.640.10">
    <property type="entry name" value="Type I PLP-dependent aspartate aminotransferase-like (Major domain)"/>
    <property type="match status" value="1"/>
</dbReference>
<evidence type="ECO:0000259" key="9">
    <source>
        <dbReference type="PROSITE" id="PS50949"/>
    </source>
</evidence>
<dbReference type="SUPFAM" id="SSF53383">
    <property type="entry name" value="PLP-dependent transferases"/>
    <property type="match status" value="1"/>
</dbReference>
<dbReference type="InterPro" id="IPR015424">
    <property type="entry name" value="PyrdxlP-dep_Trfase"/>
</dbReference>
<dbReference type="EMBL" id="QYZD01000001">
    <property type="protein sequence ID" value="RJG26746.1"/>
    <property type="molecule type" value="Genomic_DNA"/>
</dbReference>
<evidence type="ECO:0000313" key="10">
    <source>
        <dbReference type="EMBL" id="RJG26746.1"/>
    </source>
</evidence>
<evidence type="ECO:0000256" key="4">
    <source>
        <dbReference type="ARBA" id="ARBA00022679"/>
    </source>
</evidence>
<keyword evidence="4 10" id="KW-0808">Transferase</keyword>
<dbReference type="InterPro" id="IPR000524">
    <property type="entry name" value="Tscrpt_reg_HTH_GntR"/>
</dbReference>
<comment type="similarity">
    <text evidence="2">In the C-terminal section; belongs to the class-I pyridoxal-phosphate-dependent aminotransferase family.</text>
</comment>
<comment type="cofactor">
    <cofactor evidence="1">
        <name>pyridoxal 5'-phosphate</name>
        <dbReference type="ChEBI" id="CHEBI:597326"/>
    </cofactor>
</comment>